<keyword evidence="7" id="KW-1185">Reference proteome</keyword>
<protein>
    <recommendedName>
        <fullName evidence="1">Stage 0 sporulation protein A homolog</fullName>
    </recommendedName>
</protein>
<evidence type="ECO:0000259" key="5">
    <source>
        <dbReference type="PROSITE" id="PS50110"/>
    </source>
</evidence>
<dbReference type="RefSeq" id="WP_093369069.1">
    <property type="nucleotide sequence ID" value="NZ_FOQA01000001.1"/>
</dbReference>
<dbReference type="InterPro" id="IPR011006">
    <property type="entry name" value="CheY-like_superfamily"/>
</dbReference>
<evidence type="ECO:0000256" key="1">
    <source>
        <dbReference type="ARBA" id="ARBA00018672"/>
    </source>
</evidence>
<dbReference type="GO" id="GO:0000160">
    <property type="term" value="P:phosphorelay signal transduction system"/>
    <property type="evidence" value="ECO:0007669"/>
    <property type="project" value="InterPro"/>
</dbReference>
<dbReference type="AlphaFoldDB" id="A0A1I3ATX0"/>
<proteinExistence type="predicted"/>
<dbReference type="PANTHER" id="PTHR44591:SF3">
    <property type="entry name" value="RESPONSE REGULATORY DOMAIN-CONTAINING PROTEIN"/>
    <property type="match status" value="1"/>
</dbReference>
<evidence type="ECO:0000256" key="3">
    <source>
        <dbReference type="ARBA" id="ARBA00024867"/>
    </source>
</evidence>
<dbReference type="SMART" id="SM00448">
    <property type="entry name" value="REC"/>
    <property type="match status" value="1"/>
</dbReference>
<dbReference type="InterPro" id="IPR001789">
    <property type="entry name" value="Sig_transdc_resp-reg_receiver"/>
</dbReference>
<feature type="domain" description="Response regulatory" evidence="5">
    <location>
        <begin position="2"/>
        <end position="114"/>
    </location>
</feature>
<dbReference type="PANTHER" id="PTHR44591">
    <property type="entry name" value="STRESS RESPONSE REGULATOR PROTEIN 1"/>
    <property type="match status" value="1"/>
</dbReference>
<sequence>MKILIINDSRFEIVVLETMLKELGFQTDSCDEYAAIEMAKSEAPDLILVNLYMKEINGDILIEDLKKVLPKGIYVLTSSNEKELRVKMKSKNVAMILKTPASKNDLKEMIKKVSMGYSKK</sequence>
<evidence type="ECO:0000313" key="7">
    <source>
        <dbReference type="Proteomes" id="UP000199287"/>
    </source>
</evidence>
<dbReference type="STRING" id="69895.SAMN05192551_101393"/>
<reference evidence="7" key="1">
    <citation type="submission" date="2016-10" db="EMBL/GenBank/DDBJ databases">
        <authorList>
            <person name="Varghese N."/>
            <person name="Submissions S."/>
        </authorList>
    </citation>
    <scope>NUCLEOTIDE SEQUENCE [LARGE SCALE GENOMIC DNA]</scope>
    <source>
        <strain evidence="7">Z-7934</strain>
    </source>
</reference>
<gene>
    <name evidence="6" type="ORF">SAMN05192551_101393</name>
</gene>
<dbReference type="SUPFAM" id="SSF52172">
    <property type="entry name" value="CheY-like"/>
    <property type="match status" value="1"/>
</dbReference>
<dbReference type="Gene3D" id="3.40.50.2300">
    <property type="match status" value="1"/>
</dbReference>
<dbReference type="PROSITE" id="PS50110">
    <property type="entry name" value="RESPONSE_REGULATORY"/>
    <property type="match status" value="1"/>
</dbReference>
<name>A0A1I3ATX0_9FIRM</name>
<dbReference type="Proteomes" id="UP000199287">
    <property type="component" value="Unassembled WGS sequence"/>
</dbReference>
<dbReference type="EMBL" id="FOQA01000001">
    <property type="protein sequence ID" value="SFH53169.1"/>
    <property type="molecule type" value="Genomic_DNA"/>
</dbReference>
<organism evidence="6 7">
    <name type="scientific">Tindallia magadiensis</name>
    <dbReference type="NCBI Taxonomy" id="69895"/>
    <lineage>
        <taxon>Bacteria</taxon>
        <taxon>Bacillati</taxon>
        <taxon>Bacillota</taxon>
        <taxon>Clostridia</taxon>
        <taxon>Peptostreptococcales</taxon>
        <taxon>Tindalliaceae</taxon>
        <taxon>Tindallia</taxon>
    </lineage>
</organism>
<evidence type="ECO:0000313" key="6">
    <source>
        <dbReference type="EMBL" id="SFH53169.1"/>
    </source>
</evidence>
<comment type="caution">
    <text evidence="4">Lacks conserved residue(s) required for the propagation of feature annotation.</text>
</comment>
<dbReference type="Pfam" id="PF00072">
    <property type="entry name" value="Response_reg"/>
    <property type="match status" value="1"/>
</dbReference>
<evidence type="ECO:0000256" key="2">
    <source>
        <dbReference type="ARBA" id="ARBA00022553"/>
    </source>
</evidence>
<accession>A0A1I3ATX0</accession>
<dbReference type="InterPro" id="IPR050595">
    <property type="entry name" value="Bact_response_regulator"/>
</dbReference>
<dbReference type="OrthoDB" id="1953833at2"/>
<comment type="function">
    <text evidence="3">May play the central regulatory role in sporulation. It may be an element of the effector pathway responsible for the activation of sporulation genes in response to nutritional stress. Spo0A may act in concert with spo0H (a sigma factor) to control the expression of some genes that are critical to the sporulation process.</text>
</comment>
<keyword evidence="2" id="KW-0597">Phosphoprotein</keyword>
<evidence type="ECO:0000256" key="4">
    <source>
        <dbReference type="PROSITE-ProRule" id="PRU00169"/>
    </source>
</evidence>